<gene>
    <name evidence="3" type="ORF">A3A87_03065</name>
</gene>
<organism evidence="3 4">
    <name type="scientific">Candidatus Muproteobacteria bacterium RIFCSPLOWO2_01_FULL_60_18</name>
    <dbReference type="NCBI Taxonomy" id="1817768"/>
    <lineage>
        <taxon>Bacteria</taxon>
        <taxon>Pseudomonadati</taxon>
        <taxon>Pseudomonadota</taxon>
        <taxon>Candidatus Muproteobacteria</taxon>
    </lineage>
</organism>
<keyword evidence="2" id="KW-0472">Membrane</keyword>
<evidence type="ECO:0000313" key="4">
    <source>
        <dbReference type="Proteomes" id="UP000179037"/>
    </source>
</evidence>
<dbReference type="Gene3D" id="3.40.50.2000">
    <property type="entry name" value="Glycogen Phosphorylase B"/>
    <property type="match status" value="2"/>
</dbReference>
<dbReference type="STRING" id="1817768.A3A87_03065"/>
<comment type="similarity">
    <text evidence="1">Belongs to the glycosyltransferase 20 family.</text>
</comment>
<keyword evidence="2" id="KW-1133">Transmembrane helix</keyword>
<sequence length="749" mass="85584">MKINRSIRFALALVAGLALLTWVASGLVQRTTRDWFERDVRLRAEAVVNGARQALLSHWRKAESRDLRNLLVEITRDERIMAAAACGADLSVLASTSNFPREFSCRTIADHVRTAPDSPGSAWSAWHSVSSLPGGGIYVSAIPLLENERALGFVVLVHDLSFMERRETETRYFLLFTFGVLALIAAVITLIAARLSWRGWSNELRRLLRGEVNERPEFNPILRDVRELYDRILEHEGGSWTPERLRHTLKRYLQGERIVIVANREPYIHAHGADGAIVVQHPASGLVTALEPVMRACSGVWIAHGSGPADRETVDKHGHIRVPPGDESYILRRIWLTKEEERGYYYGFSNEGLWPLCHLAHARPIFRSEDWEHYRKVNQRFADAVCEEVDSDDPIVLVQDYHFALVPRLIRERLPRATVITFWHIPWPNSEHFGICPWRDEILEGMLGSSIIGFHTQSHCNNFIGSVDRYLESRIDREHNAIVQQGRRTLVRPYPISLEWPVHWLKDLPSADDCRAGVRAEIGLAPDALLGVGVDRLDYTKGVEERFLAVERLLDRHPEYRGRFTFVQIAAPSRVEIDRYRDLNENLVKVADRINDKFRKDGYRPIVLFRAHHEPPAVFRYYRAADVCYVSSLHDGMNLVAKEFVAARDDERGVLVLSQFTGAARELTEALVVNPYDLDQAGAALATALTMPLPEQHERMRAMRRFIAEFNVYRWAGRMLADATRIREQERLTGRLEGEHAADRARAAR</sequence>
<dbReference type="GO" id="GO:0005992">
    <property type="term" value="P:trehalose biosynthetic process"/>
    <property type="evidence" value="ECO:0007669"/>
    <property type="project" value="InterPro"/>
</dbReference>
<comment type="caution">
    <text evidence="3">The sequence shown here is derived from an EMBL/GenBank/DDBJ whole genome shotgun (WGS) entry which is preliminary data.</text>
</comment>
<dbReference type="SUPFAM" id="SSF53756">
    <property type="entry name" value="UDP-Glycosyltransferase/glycogen phosphorylase"/>
    <property type="match status" value="1"/>
</dbReference>
<proteinExistence type="inferred from homology"/>
<name>A0A1F6U643_9PROT</name>
<protein>
    <submittedName>
        <fullName evidence="3">Trehalose-6-phosphate synthase</fullName>
    </submittedName>
</protein>
<dbReference type="EMBL" id="MFTC01000006">
    <property type="protein sequence ID" value="OGI52824.1"/>
    <property type="molecule type" value="Genomic_DNA"/>
</dbReference>
<keyword evidence="2" id="KW-0812">Transmembrane</keyword>
<dbReference type="CDD" id="cd03788">
    <property type="entry name" value="GT20_TPS"/>
    <property type="match status" value="1"/>
</dbReference>
<dbReference type="Proteomes" id="UP000179037">
    <property type="component" value="Unassembled WGS sequence"/>
</dbReference>
<dbReference type="PANTHER" id="PTHR10788">
    <property type="entry name" value="TREHALOSE-6-PHOSPHATE SYNTHASE"/>
    <property type="match status" value="1"/>
</dbReference>
<accession>A0A1F6U643</accession>
<dbReference type="Pfam" id="PF00982">
    <property type="entry name" value="Glyco_transf_20"/>
    <property type="match status" value="1"/>
</dbReference>
<dbReference type="PANTHER" id="PTHR10788:SF106">
    <property type="entry name" value="BCDNA.GH08860"/>
    <property type="match status" value="1"/>
</dbReference>
<dbReference type="GO" id="GO:0005829">
    <property type="term" value="C:cytosol"/>
    <property type="evidence" value="ECO:0007669"/>
    <property type="project" value="TreeGrafter"/>
</dbReference>
<dbReference type="InterPro" id="IPR001830">
    <property type="entry name" value="Glyco_trans_20"/>
</dbReference>
<dbReference type="GO" id="GO:0003825">
    <property type="term" value="F:alpha,alpha-trehalose-phosphate synthase (UDP-forming) activity"/>
    <property type="evidence" value="ECO:0007669"/>
    <property type="project" value="TreeGrafter"/>
</dbReference>
<feature type="transmembrane region" description="Helical" evidence="2">
    <location>
        <begin position="172"/>
        <end position="197"/>
    </location>
</feature>
<evidence type="ECO:0000313" key="3">
    <source>
        <dbReference type="EMBL" id="OGI52824.1"/>
    </source>
</evidence>
<evidence type="ECO:0000256" key="2">
    <source>
        <dbReference type="SAM" id="Phobius"/>
    </source>
</evidence>
<dbReference type="AlphaFoldDB" id="A0A1F6U643"/>
<evidence type="ECO:0000256" key="1">
    <source>
        <dbReference type="ARBA" id="ARBA00008799"/>
    </source>
</evidence>
<reference evidence="3 4" key="1">
    <citation type="journal article" date="2016" name="Nat. Commun.">
        <title>Thousands of microbial genomes shed light on interconnected biogeochemical processes in an aquifer system.</title>
        <authorList>
            <person name="Anantharaman K."/>
            <person name="Brown C.T."/>
            <person name="Hug L.A."/>
            <person name="Sharon I."/>
            <person name="Castelle C.J."/>
            <person name="Probst A.J."/>
            <person name="Thomas B.C."/>
            <person name="Singh A."/>
            <person name="Wilkins M.J."/>
            <person name="Karaoz U."/>
            <person name="Brodie E.L."/>
            <person name="Williams K.H."/>
            <person name="Hubbard S.S."/>
            <person name="Banfield J.F."/>
        </authorList>
    </citation>
    <scope>NUCLEOTIDE SEQUENCE [LARGE SCALE GENOMIC DNA]</scope>
</reference>
<dbReference type="GO" id="GO:0004805">
    <property type="term" value="F:trehalose-phosphatase activity"/>
    <property type="evidence" value="ECO:0007669"/>
    <property type="project" value="TreeGrafter"/>
</dbReference>